<feature type="domain" description="GH18" evidence="2">
    <location>
        <begin position="44"/>
        <end position="370"/>
    </location>
</feature>
<dbReference type="EMBL" id="CP000481">
    <property type="protein sequence ID" value="ABK52198.1"/>
    <property type="molecule type" value="Genomic_DNA"/>
</dbReference>
<dbReference type="GO" id="GO:0016787">
    <property type="term" value="F:hydrolase activity"/>
    <property type="evidence" value="ECO:0007669"/>
    <property type="project" value="UniProtKB-KW"/>
</dbReference>
<dbReference type="InParanoid" id="A0LRY8"/>
<dbReference type="PROSITE" id="PS51910">
    <property type="entry name" value="GH18_2"/>
    <property type="match status" value="1"/>
</dbReference>
<name>A0LRY8_ACIC1</name>
<dbReference type="CAZy" id="GH18">
    <property type="family name" value="Glycoside Hydrolase Family 18"/>
</dbReference>
<dbReference type="InterPro" id="IPR001223">
    <property type="entry name" value="Glyco_hydro18_cat"/>
</dbReference>
<protein>
    <submittedName>
        <fullName evidence="3">Glycoside hydrolase, family 18</fullName>
    </submittedName>
</protein>
<evidence type="ECO:0000313" key="4">
    <source>
        <dbReference type="Proteomes" id="UP000008221"/>
    </source>
</evidence>
<dbReference type="Gene3D" id="3.10.50.10">
    <property type="match status" value="1"/>
</dbReference>
<accession>A0LRY8</accession>
<dbReference type="RefSeq" id="WP_011719261.1">
    <property type="nucleotide sequence ID" value="NC_008578.1"/>
</dbReference>
<gene>
    <name evidence="3" type="ordered locus">Acel_0424</name>
</gene>
<dbReference type="GO" id="GO:0005975">
    <property type="term" value="P:carbohydrate metabolic process"/>
    <property type="evidence" value="ECO:0007669"/>
    <property type="project" value="InterPro"/>
</dbReference>
<dbReference type="InterPro" id="IPR017853">
    <property type="entry name" value="GH"/>
</dbReference>
<dbReference type="InterPro" id="IPR029070">
    <property type="entry name" value="Chitinase_insertion_sf"/>
</dbReference>
<feature type="signal peptide" evidence="1">
    <location>
        <begin position="1"/>
        <end position="36"/>
    </location>
</feature>
<evidence type="ECO:0000256" key="1">
    <source>
        <dbReference type="SAM" id="SignalP"/>
    </source>
</evidence>
<dbReference type="HOGENOM" id="CLU_353999_0_0_11"/>
<dbReference type="SUPFAM" id="SSF51445">
    <property type="entry name" value="(Trans)glycosidases"/>
    <property type="match status" value="1"/>
</dbReference>
<proteinExistence type="predicted"/>
<keyword evidence="1" id="KW-0732">Signal</keyword>
<keyword evidence="3" id="KW-0378">Hydrolase</keyword>
<dbReference type="Gene3D" id="3.20.20.80">
    <property type="entry name" value="Glycosidases"/>
    <property type="match status" value="1"/>
</dbReference>
<dbReference type="PANTHER" id="PTHR46066">
    <property type="entry name" value="CHITINASE DOMAIN-CONTAINING PROTEIN 1 FAMILY MEMBER"/>
    <property type="match status" value="1"/>
</dbReference>
<dbReference type="InterPro" id="IPR011583">
    <property type="entry name" value="Chitinase_II/V-like_cat"/>
</dbReference>
<dbReference type="OrthoDB" id="99456at2"/>
<dbReference type="Pfam" id="PF00704">
    <property type="entry name" value="Glyco_hydro_18"/>
    <property type="match status" value="1"/>
</dbReference>
<keyword evidence="4" id="KW-1185">Reference proteome</keyword>
<dbReference type="KEGG" id="ace:Acel_0424"/>
<organism evidence="3 4">
    <name type="scientific">Acidothermus cellulolyticus (strain ATCC 43068 / DSM 8971 / 11B)</name>
    <dbReference type="NCBI Taxonomy" id="351607"/>
    <lineage>
        <taxon>Bacteria</taxon>
        <taxon>Bacillati</taxon>
        <taxon>Actinomycetota</taxon>
        <taxon>Actinomycetes</taxon>
        <taxon>Acidothermales</taxon>
        <taxon>Acidothermaceae</taxon>
        <taxon>Acidothermus</taxon>
    </lineage>
</organism>
<dbReference type="STRING" id="351607.Acel_0424"/>
<dbReference type="eggNOG" id="COG3858">
    <property type="taxonomic scope" value="Bacteria"/>
</dbReference>
<feature type="chain" id="PRO_5002626383" evidence="1">
    <location>
        <begin position="37"/>
        <end position="793"/>
    </location>
</feature>
<evidence type="ECO:0000313" key="3">
    <source>
        <dbReference type="EMBL" id="ABK52198.1"/>
    </source>
</evidence>
<dbReference type="AlphaFoldDB" id="A0LRY8"/>
<dbReference type="Proteomes" id="UP000008221">
    <property type="component" value="Chromosome"/>
</dbReference>
<dbReference type="GO" id="GO:0008061">
    <property type="term" value="F:chitin binding"/>
    <property type="evidence" value="ECO:0007669"/>
    <property type="project" value="InterPro"/>
</dbReference>
<sequence>MFHRATLRRPSALAGIVATVAGSLIATVGHPATAHAATPQRQASGWITYWQTGSTTQVANNGDLFSDVSVFWFHAASATSIVPSGSTPDSVLQSTIAAVRSRGVPVTITVTDGTGSGVMASILSNPTTRTQHEQALLALATRYGASGIDLDYENMAVYANSNPALVQPTRTGFDALVQELSTLLHQHGMILAVDVMSKTSEPGATPAGQVYDYPTIGRWADRVRIMTYDQHSAGSAYPGGPISSISWVQTILNFAVTVIPPRKIFMGVPLYGYDWASTGGRAKAVTYPQVVNLVAQYHATPRWSAPDGEPYVTYTDASGVQHSVWYNDANALQARLPLVGKYGLGGVAFWSFGDEDPGIWSILRAATYGPNPFGNFEQAVLWPGGVRLTGWAIDPNTASSINVDVYVDRVMVQRVLASGNRPDVGTFYYVYGSAHGFDTVIPLHAGTYTICVYGINVGLGDTNSQLGCRTVTMPTNNPVGNFEAAGGAYGVLTVSGWTLDPDTADPIFAHVYVDGQLRTITLANGNRPDVAAAFPGWGAAHGFSASVTVTGGTHTVCVYGINVGFGTVNPQLGCKTVSVSSGNPVGNFESVTGGLGTLTVSGWTIDPNTPAPIDVHVYVDGRFAGSGTANANRPDVGAAFPSYGPDHGFAVTVGAPSGTHTVCVYAINVGPGEANPPLGCRQVSVANANPIGHLDTVTRNGNQFVAQGWAIDPNTADPIDVVVYYLGGSSPAATGTADLPRPDVAAVFPAYGPNHGFAIDVPAQPGGGVLCAFGLNVGPGDANGFLGCLSVPQ</sequence>
<dbReference type="SMART" id="SM00636">
    <property type="entry name" value="Glyco_18"/>
    <property type="match status" value="1"/>
</dbReference>
<reference evidence="3 4" key="1">
    <citation type="journal article" date="2009" name="Genome Res.">
        <title>Complete genome of the cellulolytic thermophile Acidothermus cellulolyticus 11B provides insights into its ecophysiological and evolutionary adaptations.</title>
        <authorList>
            <person name="Barabote R.D."/>
            <person name="Xie G."/>
            <person name="Leu D.H."/>
            <person name="Normand P."/>
            <person name="Necsulea A."/>
            <person name="Daubin V."/>
            <person name="Medigue C."/>
            <person name="Adney W.S."/>
            <person name="Xu X.C."/>
            <person name="Lapidus A."/>
            <person name="Parales R.E."/>
            <person name="Detter C."/>
            <person name="Pujic P."/>
            <person name="Bruce D."/>
            <person name="Lavire C."/>
            <person name="Challacombe J.F."/>
            <person name="Brettin T.S."/>
            <person name="Berry A.M."/>
        </authorList>
    </citation>
    <scope>NUCLEOTIDE SEQUENCE [LARGE SCALE GENOMIC DNA]</scope>
    <source>
        <strain evidence="4">ATCC 43068 / DSM 8971 / 11B</strain>
    </source>
</reference>
<evidence type="ECO:0000259" key="2">
    <source>
        <dbReference type="PROSITE" id="PS51910"/>
    </source>
</evidence>
<dbReference type="PANTHER" id="PTHR46066:SF2">
    <property type="entry name" value="CHITINASE DOMAIN-CONTAINING PROTEIN 1"/>
    <property type="match status" value="1"/>
</dbReference>